<dbReference type="InterPro" id="IPR002716">
    <property type="entry name" value="PIN_dom"/>
</dbReference>
<dbReference type="AlphaFoldDB" id="W0DLW5"/>
<dbReference type="EMBL" id="CP007029">
    <property type="protein sequence ID" value="AHE97875.1"/>
    <property type="molecule type" value="Genomic_DNA"/>
</dbReference>
<dbReference type="OrthoDB" id="9787727at2"/>
<dbReference type="STRING" id="713585.THITH_05980"/>
<gene>
    <name evidence="2" type="ORF">THITH_05980</name>
</gene>
<accession>W0DLW5</accession>
<proteinExistence type="predicted"/>
<evidence type="ECO:0000259" key="1">
    <source>
        <dbReference type="Pfam" id="PF13470"/>
    </source>
</evidence>
<feature type="domain" description="PIN" evidence="1">
    <location>
        <begin position="2"/>
        <end position="115"/>
    </location>
</feature>
<protein>
    <submittedName>
        <fullName evidence="2">Pilus biogenesis protein</fullName>
    </submittedName>
</protein>
<sequence>MILLDTNIVLDVIQKRQPHYQASATVLDRIVRRQIAAALPAHAMTTIHFIVSRHLDQATASKVIGWLLDWFNVATVGKAELMRAHTLGWPDFEDAVVAAAAESAGCDAVVTRNVRDFRDSPVPAITPCMRRRKPAVICRGPARRRGRGDGAVIGAYRTCPISP</sequence>
<evidence type="ECO:0000313" key="3">
    <source>
        <dbReference type="Proteomes" id="UP000005289"/>
    </source>
</evidence>
<name>W0DLW5_9GAMM</name>
<dbReference type="InterPro" id="IPR029060">
    <property type="entry name" value="PIN-like_dom_sf"/>
</dbReference>
<dbReference type="KEGG" id="tti:THITH_05980"/>
<dbReference type="SUPFAM" id="SSF88723">
    <property type="entry name" value="PIN domain-like"/>
    <property type="match status" value="1"/>
</dbReference>
<evidence type="ECO:0000313" key="2">
    <source>
        <dbReference type="EMBL" id="AHE97875.1"/>
    </source>
</evidence>
<dbReference type="HOGENOM" id="CLU_124456_3_0_6"/>
<dbReference type="RefSeq" id="WP_006749198.1">
    <property type="nucleotide sequence ID" value="NZ_CP007029.1"/>
</dbReference>
<dbReference type="Pfam" id="PF13470">
    <property type="entry name" value="PIN_3"/>
    <property type="match status" value="1"/>
</dbReference>
<keyword evidence="3" id="KW-1185">Reference proteome</keyword>
<organism evidence="2 3">
    <name type="scientific">Thioalkalivibrio paradoxus ARh 1</name>
    <dbReference type="NCBI Taxonomy" id="713585"/>
    <lineage>
        <taxon>Bacteria</taxon>
        <taxon>Pseudomonadati</taxon>
        <taxon>Pseudomonadota</taxon>
        <taxon>Gammaproteobacteria</taxon>
        <taxon>Chromatiales</taxon>
        <taxon>Ectothiorhodospiraceae</taxon>
        <taxon>Thioalkalivibrio</taxon>
    </lineage>
</organism>
<reference evidence="2 3" key="1">
    <citation type="submission" date="2013-12" db="EMBL/GenBank/DDBJ databases">
        <authorList>
            <consortium name="DOE Joint Genome Institute"/>
            <person name="Muyzer G."/>
            <person name="Huntemann M."/>
            <person name="Han J."/>
            <person name="Chen A."/>
            <person name="Kyrpides N."/>
            <person name="Mavromatis K."/>
            <person name="Markowitz V."/>
            <person name="Palaniappan K."/>
            <person name="Ivanova N."/>
            <person name="Schaumberg A."/>
            <person name="Pati A."/>
            <person name="Liolios K."/>
            <person name="Nordberg H.P."/>
            <person name="Cantor M.N."/>
            <person name="Hua S.X."/>
            <person name="Woyke T."/>
        </authorList>
    </citation>
    <scope>NUCLEOTIDE SEQUENCE [LARGE SCALE GENOMIC DNA]</scope>
    <source>
        <strain evidence="2 3">ARh 1</strain>
    </source>
</reference>
<dbReference type="Gene3D" id="3.40.50.1010">
    <property type="entry name" value="5'-nuclease"/>
    <property type="match status" value="1"/>
</dbReference>
<dbReference type="Proteomes" id="UP000005289">
    <property type="component" value="Chromosome"/>
</dbReference>